<evidence type="ECO:0000256" key="1">
    <source>
        <dbReference type="SAM" id="Phobius"/>
    </source>
</evidence>
<name>A0A0F8YNE2_9ZZZZ</name>
<keyword evidence="1" id="KW-0812">Transmembrane</keyword>
<gene>
    <name evidence="2" type="ORF">LCGC14_3072040</name>
</gene>
<proteinExistence type="predicted"/>
<protein>
    <submittedName>
        <fullName evidence="2">Uncharacterized protein</fullName>
    </submittedName>
</protein>
<evidence type="ECO:0000313" key="2">
    <source>
        <dbReference type="EMBL" id="KKK55689.1"/>
    </source>
</evidence>
<dbReference type="AlphaFoldDB" id="A0A0F8YNE2"/>
<comment type="caution">
    <text evidence="2">The sequence shown here is derived from an EMBL/GenBank/DDBJ whole genome shotgun (WGS) entry which is preliminary data.</text>
</comment>
<accession>A0A0F8YNE2</accession>
<keyword evidence="1" id="KW-0472">Membrane</keyword>
<sequence length="173" mass="19446">MMSAASIITFLSTPEELTTTRFYQNAKKYTLLSFKAQSSKKYLDGWKLSAPAKLNYLADLVFHVVMMLITLLKIFFASIQALYSWGDDTILLQKNLEVLNIHANTAIADVIGIVFTKSGIKLRKNNNVRDFIAVAIIVSSVLLAVFAMKKADNFKIIYDPTSNSFKPAINWKL</sequence>
<organism evidence="2">
    <name type="scientific">marine sediment metagenome</name>
    <dbReference type="NCBI Taxonomy" id="412755"/>
    <lineage>
        <taxon>unclassified sequences</taxon>
        <taxon>metagenomes</taxon>
        <taxon>ecological metagenomes</taxon>
    </lineage>
</organism>
<feature type="transmembrane region" description="Helical" evidence="1">
    <location>
        <begin position="131"/>
        <end position="148"/>
    </location>
</feature>
<dbReference type="EMBL" id="LAZR01065372">
    <property type="protein sequence ID" value="KKK55689.1"/>
    <property type="molecule type" value="Genomic_DNA"/>
</dbReference>
<reference evidence="2" key="1">
    <citation type="journal article" date="2015" name="Nature">
        <title>Complex archaea that bridge the gap between prokaryotes and eukaryotes.</title>
        <authorList>
            <person name="Spang A."/>
            <person name="Saw J.H."/>
            <person name="Jorgensen S.L."/>
            <person name="Zaremba-Niedzwiedzka K."/>
            <person name="Martijn J."/>
            <person name="Lind A.E."/>
            <person name="van Eijk R."/>
            <person name="Schleper C."/>
            <person name="Guy L."/>
            <person name="Ettema T.J."/>
        </authorList>
    </citation>
    <scope>NUCLEOTIDE SEQUENCE</scope>
</reference>
<keyword evidence="1" id="KW-1133">Transmembrane helix</keyword>
<feature type="transmembrane region" description="Helical" evidence="1">
    <location>
        <begin position="60"/>
        <end position="83"/>
    </location>
</feature>